<dbReference type="PANTHER" id="PTHR34501">
    <property type="entry name" value="PROTEIN YDDL-RELATED"/>
    <property type="match status" value="1"/>
</dbReference>
<keyword evidence="10" id="KW-0998">Cell outer membrane</keyword>
<protein>
    <submittedName>
        <fullName evidence="13">Porin</fullName>
    </submittedName>
</protein>
<dbReference type="Pfam" id="PF13609">
    <property type="entry name" value="Porin_4"/>
    <property type="match status" value="1"/>
</dbReference>
<evidence type="ECO:0000256" key="8">
    <source>
        <dbReference type="ARBA" id="ARBA00023114"/>
    </source>
</evidence>
<evidence type="ECO:0000313" key="14">
    <source>
        <dbReference type="Proteomes" id="UP000241829"/>
    </source>
</evidence>
<evidence type="ECO:0000256" key="2">
    <source>
        <dbReference type="ARBA" id="ARBA00011233"/>
    </source>
</evidence>
<evidence type="ECO:0000256" key="3">
    <source>
        <dbReference type="ARBA" id="ARBA00022448"/>
    </source>
</evidence>
<feature type="domain" description="Porin" evidence="12">
    <location>
        <begin position="7"/>
        <end position="330"/>
    </location>
</feature>
<keyword evidence="14" id="KW-1185">Reference proteome</keyword>
<accession>A0A2P1NNW8</accession>
<evidence type="ECO:0000256" key="9">
    <source>
        <dbReference type="ARBA" id="ARBA00023136"/>
    </source>
</evidence>
<dbReference type="OrthoDB" id="6975458at2"/>
<proteinExistence type="predicted"/>
<evidence type="ECO:0000256" key="11">
    <source>
        <dbReference type="SAM" id="SignalP"/>
    </source>
</evidence>
<name>A0A2P1NNW8_9BURK</name>
<dbReference type="SUPFAM" id="SSF56935">
    <property type="entry name" value="Porins"/>
    <property type="match status" value="1"/>
</dbReference>
<dbReference type="GO" id="GO:0006811">
    <property type="term" value="P:monoatomic ion transport"/>
    <property type="evidence" value="ECO:0007669"/>
    <property type="project" value="UniProtKB-KW"/>
</dbReference>
<evidence type="ECO:0000256" key="6">
    <source>
        <dbReference type="ARBA" id="ARBA00022729"/>
    </source>
</evidence>
<dbReference type="InterPro" id="IPR023614">
    <property type="entry name" value="Porin_dom_sf"/>
</dbReference>
<organism evidence="13 14">
    <name type="scientific">Pulveribacter suum</name>
    <dbReference type="NCBI Taxonomy" id="2116657"/>
    <lineage>
        <taxon>Bacteria</taxon>
        <taxon>Pseudomonadati</taxon>
        <taxon>Pseudomonadota</taxon>
        <taxon>Betaproteobacteria</taxon>
        <taxon>Burkholderiales</taxon>
        <taxon>Comamonadaceae</taxon>
        <taxon>Pulveribacter</taxon>
    </lineage>
</organism>
<dbReference type="AlphaFoldDB" id="A0A2P1NNW8"/>
<reference evidence="14" key="1">
    <citation type="submission" date="2018-03" db="EMBL/GenBank/DDBJ databases">
        <title>Genome sequencing of Melaminivora sp. strain SC2-7.</title>
        <authorList>
            <person name="Kim S.-J."/>
            <person name="Heo J."/>
            <person name="Ahn J.-H."/>
            <person name="Kwon S.-W."/>
        </authorList>
    </citation>
    <scope>NUCLEOTIDE SEQUENCE [LARGE SCALE GENOMIC DNA]</scope>
    <source>
        <strain evidence="14">SC2-7</strain>
    </source>
</reference>
<dbReference type="PRINTS" id="PR00184">
    <property type="entry name" value="NEISSPPORIN"/>
</dbReference>
<keyword evidence="9" id="KW-0472">Membrane</keyword>
<dbReference type="InterPro" id="IPR002299">
    <property type="entry name" value="Porin_Neis"/>
</dbReference>
<dbReference type="InterPro" id="IPR050298">
    <property type="entry name" value="Gram-neg_bact_OMP"/>
</dbReference>
<keyword evidence="3" id="KW-0813">Transport</keyword>
<dbReference type="EMBL" id="CP027792">
    <property type="protein sequence ID" value="AVP58758.1"/>
    <property type="molecule type" value="Genomic_DNA"/>
</dbReference>
<evidence type="ECO:0000256" key="5">
    <source>
        <dbReference type="ARBA" id="ARBA00022692"/>
    </source>
</evidence>
<dbReference type="Proteomes" id="UP000241829">
    <property type="component" value="Chromosome"/>
</dbReference>
<sequence>MKKSLIALAVLAASGTAMAQSSVTLFGIVDTNVSHVNKANGASDSVTGLGINGNATSRIGFRGVEDLGGGLKAGFWLEAGLNPDAGDGKSGGAAGPGLEFKRRSTISLMGGFGEVRMGRDLAPSYAKVSSYDVFGQVGFGSFQGWKNWVGAGAVTTSDSDGIRQSNMLAYYTPNFGGFTAGLGYGFDEQTTGKNGRYMGGFAAYDNGPLSLTLALDRREVGGGALGGIAFSGNKDSWTIGGSYDLSVVKLNALAQQNRYKADGFDGSAKFNAYALGLTAPIGAGQVRLQYALYDQKAIDAKAHHLALGYVHNLSKRTAVYGTLAHMSNKDLSDLGLGAGGVNNGTPGAGENQSGLSIGIRHSF</sequence>
<dbReference type="GO" id="GO:0015288">
    <property type="term" value="F:porin activity"/>
    <property type="evidence" value="ECO:0007669"/>
    <property type="project" value="UniProtKB-KW"/>
</dbReference>
<evidence type="ECO:0000256" key="10">
    <source>
        <dbReference type="ARBA" id="ARBA00023237"/>
    </source>
</evidence>
<feature type="signal peptide" evidence="11">
    <location>
        <begin position="1"/>
        <end position="19"/>
    </location>
</feature>
<keyword evidence="6 11" id="KW-0732">Signal</keyword>
<dbReference type="RefSeq" id="WP_106847306.1">
    <property type="nucleotide sequence ID" value="NZ_CP027792.1"/>
</dbReference>
<keyword evidence="5" id="KW-0812">Transmembrane</keyword>
<dbReference type="GO" id="GO:0009279">
    <property type="term" value="C:cell outer membrane"/>
    <property type="evidence" value="ECO:0007669"/>
    <property type="project" value="UniProtKB-SubCell"/>
</dbReference>
<keyword evidence="4" id="KW-1134">Transmembrane beta strand</keyword>
<dbReference type="PANTHER" id="PTHR34501:SF9">
    <property type="entry name" value="MAJOR OUTER MEMBRANE PROTEIN P.IA"/>
    <property type="match status" value="1"/>
</dbReference>
<evidence type="ECO:0000256" key="1">
    <source>
        <dbReference type="ARBA" id="ARBA00004571"/>
    </source>
</evidence>
<dbReference type="CDD" id="cd00342">
    <property type="entry name" value="gram_neg_porins"/>
    <property type="match status" value="1"/>
</dbReference>
<feature type="chain" id="PRO_5015179076" evidence="11">
    <location>
        <begin position="20"/>
        <end position="363"/>
    </location>
</feature>
<keyword evidence="8" id="KW-0626">Porin</keyword>
<dbReference type="InterPro" id="IPR033900">
    <property type="entry name" value="Gram_neg_porin_domain"/>
</dbReference>
<dbReference type="KEGG" id="melm:C7H73_14485"/>
<keyword evidence="7" id="KW-0406">Ion transport</keyword>
<evidence type="ECO:0000313" key="13">
    <source>
        <dbReference type="EMBL" id="AVP58758.1"/>
    </source>
</evidence>
<evidence type="ECO:0000259" key="12">
    <source>
        <dbReference type="Pfam" id="PF13609"/>
    </source>
</evidence>
<dbReference type="Gene3D" id="2.40.160.10">
    <property type="entry name" value="Porin"/>
    <property type="match status" value="1"/>
</dbReference>
<evidence type="ECO:0000256" key="7">
    <source>
        <dbReference type="ARBA" id="ARBA00023065"/>
    </source>
</evidence>
<comment type="subunit">
    <text evidence="2">Homotrimer.</text>
</comment>
<gene>
    <name evidence="13" type="ORF">C7H73_14485</name>
</gene>
<evidence type="ECO:0000256" key="4">
    <source>
        <dbReference type="ARBA" id="ARBA00022452"/>
    </source>
</evidence>
<dbReference type="GO" id="GO:0046930">
    <property type="term" value="C:pore complex"/>
    <property type="evidence" value="ECO:0007669"/>
    <property type="project" value="UniProtKB-KW"/>
</dbReference>
<comment type="subcellular location">
    <subcellularLocation>
        <location evidence="1">Cell outer membrane</location>
        <topology evidence="1">Multi-pass membrane protein</topology>
    </subcellularLocation>
</comment>